<gene>
    <name evidence="1" type="ORF">ACFSQT_25400</name>
</gene>
<evidence type="ECO:0008006" key="3">
    <source>
        <dbReference type="Google" id="ProtNLM"/>
    </source>
</evidence>
<proteinExistence type="predicted"/>
<evidence type="ECO:0000313" key="1">
    <source>
        <dbReference type="EMBL" id="MFD2056282.1"/>
    </source>
</evidence>
<protein>
    <recommendedName>
        <fullName evidence="3">Transposase</fullName>
    </recommendedName>
</protein>
<keyword evidence="2" id="KW-1185">Reference proteome</keyword>
<dbReference type="EMBL" id="JBHUGY010000038">
    <property type="protein sequence ID" value="MFD2056282.1"/>
    <property type="molecule type" value="Genomic_DNA"/>
</dbReference>
<sequence length="60" mass="6419">MPLAKQWSVSAIANKTGTGDRARLKPGMIRTLSAAVAYRDSLNPEQSAVEHGVVEVPHCC</sequence>
<organism evidence="1 2">
    <name type="scientific">Mesorhizobium calcicola</name>
    <dbReference type="NCBI Taxonomy" id="1300310"/>
    <lineage>
        <taxon>Bacteria</taxon>
        <taxon>Pseudomonadati</taxon>
        <taxon>Pseudomonadota</taxon>
        <taxon>Alphaproteobacteria</taxon>
        <taxon>Hyphomicrobiales</taxon>
        <taxon>Phyllobacteriaceae</taxon>
        <taxon>Mesorhizobium</taxon>
    </lineage>
</organism>
<evidence type="ECO:0000313" key="2">
    <source>
        <dbReference type="Proteomes" id="UP001597349"/>
    </source>
</evidence>
<reference evidence="2" key="1">
    <citation type="journal article" date="2019" name="Int. J. Syst. Evol. Microbiol.">
        <title>The Global Catalogue of Microorganisms (GCM) 10K type strain sequencing project: providing services to taxonomists for standard genome sequencing and annotation.</title>
        <authorList>
            <consortium name="The Broad Institute Genomics Platform"/>
            <consortium name="The Broad Institute Genome Sequencing Center for Infectious Disease"/>
            <person name="Wu L."/>
            <person name="Ma J."/>
        </authorList>
    </citation>
    <scope>NUCLEOTIDE SEQUENCE [LARGE SCALE GENOMIC DNA]</scope>
    <source>
        <strain evidence="2">CGMCC 1.16226</strain>
    </source>
</reference>
<name>A0ABW4WLG1_9HYPH</name>
<comment type="caution">
    <text evidence="1">The sequence shown here is derived from an EMBL/GenBank/DDBJ whole genome shotgun (WGS) entry which is preliminary data.</text>
</comment>
<accession>A0ABW4WLG1</accession>
<dbReference type="Proteomes" id="UP001597349">
    <property type="component" value="Unassembled WGS sequence"/>
</dbReference>
<dbReference type="RefSeq" id="WP_379023300.1">
    <property type="nucleotide sequence ID" value="NZ_JBHUGY010000038.1"/>
</dbReference>